<dbReference type="InterPro" id="IPR003329">
    <property type="entry name" value="Cytidylyl_trans"/>
</dbReference>
<dbReference type="Proteomes" id="UP000069241">
    <property type="component" value="Chromosome"/>
</dbReference>
<dbReference type="InterPro" id="IPR029044">
    <property type="entry name" value="Nucleotide-diphossugar_trans"/>
</dbReference>
<sequence length="256" mass="29144">MNIIAIIPARMGSSRYPGKPLALIHNVPMVGHVTFRTAMSKVLSDTYVATCDSIIEDYCKNAGLKCVMTGDHHVRCSTRTAEALLKIEEATGKKADIVVMVQGDEPMVRPEMIDAAVQPMLDDPSINVVNLMAEMDTLEEFEDPNEVKVVVDRFNNALYFSREPIPSRKKGSDKVPMRKQVCIIPFRRDYLLRFNEMEESPLEIYESVDMMRILEYGEKVRMVPTDCRTWSVDTPEDLARVARLMEGDDLMREYSK</sequence>
<evidence type="ECO:0000313" key="4">
    <source>
        <dbReference type="EMBL" id="AMD89073.1"/>
    </source>
</evidence>
<dbReference type="InterPro" id="IPR004528">
    <property type="entry name" value="KdsB"/>
</dbReference>
<keyword evidence="2 4" id="KW-0548">Nucleotidyltransferase</keyword>
<evidence type="ECO:0000256" key="3">
    <source>
        <dbReference type="ARBA" id="ARBA00022985"/>
    </source>
</evidence>
<gene>
    <name evidence="4" type="ORF">AXF13_02520</name>
</gene>
<evidence type="ECO:0000256" key="2">
    <source>
        <dbReference type="ARBA" id="ARBA00022695"/>
    </source>
</evidence>
<dbReference type="AlphaFoldDB" id="A0A109W3P9"/>
<dbReference type="RefSeq" id="WP_008686201.1">
    <property type="nucleotide sequence ID" value="NZ_CP014229.1"/>
</dbReference>
<dbReference type="NCBIfam" id="NF009905">
    <property type="entry name" value="PRK13368.1"/>
    <property type="match status" value="1"/>
</dbReference>
<dbReference type="CDD" id="cd02517">
    <property type="entry name" value="CMP-KDO-Synthetase"/>
    <property type="match status" value="1"/>
</dbReference>
<dbReference type="SUPFAM" id="SSF53448">
    <property type="entry name" value="Nucleotide-diphospho-sugar transferases"/>
    <property type="match status" value="1"/>
</dbReference>
<accession>A0A109W3P9</accession>
<keyword evidence="1 4" id="KW-0808">Transferase</keyword>
<reference evidence="5" key="1">
    <citation type="submission" date="2016-02" db="EMBL/GenBank/DDBJ databases">
        <authorList>
            <person name="Holder M.E."/>
            <person name="Ajami N.J."/>
            <person name="Petrosino J.F."/>
        </authorList>
    </citation>
    <scope>NUCLEOTIDE SEQUENCE [LARGE SCALE GENOMIC DNA]</scope>
    <source>
        <strain evidence="5">CCUG 45958</strain>
    </source>
</reference>
<dbReference type="Pfam" id="PF02348">
    <property type="entry name" value="CTP_transf_3"/>
    <property type="match status" value="1"/>
</dbReference>
<dbReference type="NCBIfam" id="NF003952">
    <property type="entry name" value="PRK05450.1-5"/>
    <property type="match status" value="1"/>
</dbReference>
<dbReference type="GO" id="GO:0009103">
    <property type="term" value="P:lipopolysaccharide biosynthetic process"/>
    <property type="evidence" value="ECO:0007669"/>
    <property type="project" value="UniProtKB-KW"/>
</dbReference>
<dbReference type="KEGG" id="dfi:AXF13_02520"/>
<dbReference type="PANTHER" id="PTHR42866">
    <property type="entry name" value="3-DEOXY-MANNO-OCTULOSONATE CYTIDYLYLTRANSFERASE"/>
    <property type="match status" value="1"/>
</dbReference>
<dbReference type="GO" id="GO:0005829">
    <property type="term" value="C:cytosol"/>
    <property type="evidence" value="ECO:0007669"/>
    <property type="project" value="TreeGrafter"/>
</dbReference>
<keyword evidence="3" id="KW-0448">Lipopolysaccharide biosynthesis</keyword>
<dbReference type="STRING" id="44742.AXF13_02520"/>
<dbReference type="EMBL" id="CP014229">
    <property type="protein sequence ID" value="AMD89073.1"/>
    <property type="molecule type" value="Genomic_DNA"/>
</dbReference>
<keyword evidence="5" id="KW-1185">Reference proteome</keyword>
<proteinExistence type="predicted"/>
<evidence type="ECO:0000256" key="1">
    <source>
        <dbReference type="ARBA" id="ARBA00022679"/>
    </source>
</evidence>
<dbReference type="PANTHER" id="PTHR42866:SF2">
    <property type="entry name" value="3-DEOXY-MANNO-OCTULOSONATE CYTIDYLYLTRANSFERASE, MITOCHONDRIAL"/>
    <property type="match status" value="1"/>
</dbReference>
<dbReference type="GO" id="GO:0008690">
    <property type="term" value="F:3-deoxy-manno-octulosonate cytidylyltransferase activity"/>
    <property type="evidence" value="ECO:0007669"/>
    <property type="project" value="InterPro"/>
</dbReference>
<organism evidence="4 5">
    <name type="scientific">Desulfovibrio fairfieldensis</name>
    <dbReference type="NCBI Taxonomy" id="44742"/>
    <lineage>
        <taxon>Bacteria</taxon>
        <taxon>Pseudomonadati</taxon>
        <taxon>Thermodesulfobacteriota</taxon>
        <taxon>Desulfovibrionia</taxon>
        <taxon>Desulfovibrionales</taxon>
        <taxon>Desulfovibrionaceae</taxon>
        <taxon>Desulfovibrio</taxon>
    </lineage>
</organism>
<name>A0A109W3P9_9BACT</name>
<protein>
    <submittedName>
        <fullName evidence="4">3-deoxy-manno-octulosonate cytidylyltransferase</fullName>
    </submittedName>
</protein>
<dbReference type="Gene3D" id="3.90.550.10">
    <property type="entry name" value="Spore Coat Polysaccharide Biosynthesis Protein SpsA, Chain A"/>
    <property type="match status" value="1"/>
</dbReference>
<evidence type="ECO:0000313" key="5">
    <source>
        <dbReference type="Proteomes" id="UP000069241"/>
    </source>
</evidence>